<name>A0A1T5MCU8_9BACT</name>
<protein>
    <submittedName>
        <fullName evidence="2">Uncharacterized protein</fullName>
    </submittedName>
</protein>
<evidence type="ECO:0000313" key="3">
    <source>
        <dbReference type="Proteomes" id="UP000190961"/>
    </source>
</evidence>
<dbReference type="AlphaFoldDB" id="A0A1T5MCU8"/>
<reference evidence="2 3" key="1">
    <citation type="submission" date="2017-02" db="EMBL/GenBank/DDBJ databases">
        <authorList>
            <person name="Peterson S.W."/>
        </authorList>
    </citation>
    <scope>NUCLEOTIDE SEQUENCE [LARGE SCALE GENOMIC DNA]</scope>
    <source>
        <strain evidence="2 3">DSM 25262</strain>
    </source>
</reference>
<feature type="region of interest" description="Disordered" evidence="1">
    <location>
        <begin position="1"/>
        <end position="20"/>
    </location>
</feature>
<evidence type="ECO:0000313" key="2">
    <source>
        <dbReference type="EMBL" id="SKC86067.1"/>
    </source>
</evidence>
<accession>A0A1T5MCU8</accession>
<dbReference type="Proteomes" id="UP000190961">
    <property type="component" value="Unassembled WGS sequence"/>
</dbReference>
<keyword evidence="3" id="KW-1185">Reference proteome</keyword>
<organism evidence="2 3">
    <name type="scientific">Ohtaekwangia koreensis</name>
    <dbReference type="NCBI Taxonomy" id="688867"/>
    <lineage>
        <taxon>Bacteria</taxon>
        <taxon>Pseudomonadati</taxon>
        <taxon>Bacteroidota</taxon>
        <taxon>Cytophagia</taxon>
        <taxon>Cytophagales</taxon>
        <taxon>Fulvivirgaceae</taxon>
        <taxon>Ohtaekwangia</taxon>
    </lineage>
</organism>
<feature type="compositionally biased region" description="Polar residues" evidence="1">
    <location>
        <begin position="1"/>
        <end position="13"/>
    </location>
</feature>
<proteinExistence type="predicted"/>
<evidence type="ECO:0000256" key="1">
    <source>
        <dbReference type="SAM" id="MobiDB-lite"/>
    </source>
</evidence>
<dbReference type="EMBL" id="FUZU01000004">
    <property type="protein sequence ID" value="SKC86067.1"/>
    <property type="molecule type" value="Genomic_DNA"/>
</dbReference>
<gene>
    <name evidence="2" type="ORF">SAMN05660236_5053</name>
</gene>
<sequence>MEWVTSSEHSNNHGNKKKPEKIPGQFVIISYLNLSGSNGSSGIAVFSLFTSDVTN</sequence>